<dbReference type="InterPro" id="IPR011010">
    <property type="entry name" value="DNA_brk_join_enz"/>
</dbReference>
<evidence type="ECO:0000313" key="7">
    <source>
        <dbReference type="EMBL" id="MBF6298994.1"/>
    </source>
</evidence>
<protein>
    <submittedName>
        <fullName evidence="7">Site-specific integrase</fullName>
    </submittedName>
</protein>
<dbReference type="SUPFAM" id="SSF56349">
    <property type="entry name" value="DNA breaking-rejoining enzymes"/>
    <property type="match status" value="1"/>
</dbReference>
<dbReference type="CDD" id="cd00397">
    <property type="entry name" value="DNA_BRE_C"/>
    <property type="match status" value="1"/>
</dbReference>
<organism evidence="7 8">
    <name type="scientific">Nocardia amamiensis</name>
    <dbReference type="NCBI Taxonomy" id="404578"/>
    <lineage>
        <taxon>Bacteria</taxon>
        <taxon>Bacillati</taxon>
        <taxon>Actinomycetota</taxon>
        <taxon>Actinomycetes</taxon>
        <taxon>Mycobacteriales</taxon>
        <taxon>Nocardiaceae</taxon>
        <taxon>Nocardia</taxon>
    </lineage>
</organism>
<comment type="similarity">
    <text evidence="1">Belongs to the 'phage' integrase family.</text>
</comment>
<dbReference type="Gene3D" id="1.10.443.10">
    <property type="entry name" value="Intergrase catalytic core"/>
    <property type="match status" value="1"/>
</dbReference>
<evidence type="ECO:0000256" key="2">
    <source>
        <dbReference type="ARBA" id="ARBA00023125"/>
    </source>
</evidence>
<evidence type="ECO:0000256" key="3">
    <source>
        <dbReference type="ARBA" id="ARBA00023172"/>
    </source>
</evidence>
<name>A0ABS0CVX6_9NOCA</name>
<keyword evidence="2 4" id="KW-0238">DNA-binding</keyword>
<keyword evidence="3" id="KW-0233">DNA recombination</keyword>
<dbReference type="PROSITE" id="PS51900">
    <property type="entry name" value="CB"/>
    <property type="match status" value="1"/>
</dbReference>
<dbReference type="Gene3D" id="1.10.150.130">
    <property type="match status" value="1"/>
</dbReference>
<dbReference type="InterPro" id="IPR010998">
    <property type="entry name" value="Integrase_recombinase_N"/>
</dbReference>
<dbReference type="PROSITE" id="PS51898">
    <property type="entry name" value="TYR_RECOMBINASE"/>
    <property type="match status" value="1"/>
</dbReference>
<dbReference type="InterPro" id="IPR050090">
    <property type="entry name" value="Tyrosine_recombinase_XerCD"/>
</dbReference>
<comment type="caution">
    <text evidence="7">The sequence shown here is derived from an EMBL/GenBank/DDBJ whole genome shotgun (WGS) entry which is preliminary data.</text>
</comment>
<dbReference type="InterPro" id="IPR013762">
    <property type="entry name" value="Integrase-like_cat_sf"/>
</dbReference>
<dbReference type="RefSeq" id="WP_195130272.1">
    <property type="nucleotide sequence ID" value="NZ_JADLQX010000010.1"/>
</dbReference>
<evidence type="ECO:0000313" key="8">
    <source>
        <dbReference type="Proteomes" id="UP000702209"/>
    </source>
</evidence>
<dbReference type="Proteomes" id="UP000702209">
    <property type="component" value="Unassembled WGS sequence"/>
</dbReference>
<dbReference type="PANTHER" id="PTHR30349">
    <property type="entry name" value="PHAGE INTEGRASE-RELATED"/>
    <property type="match status" value="1"/>
</dbReference>
<evidence type="ECO:0000256" key="4">
    <source>
        <dbReference type="PROSITE-ProRule" id="PRU01248"/>
    </source>
</evidence>
<accession>A0ABS0CVX6</accession>
<feature type="domain" description="Core-binding (CB)" evidence="6">
    <location>
        <begin position="72"/>
        <end position="158"/>
    </location>
</feature>
<dbReference type="EMBL" id="JADLQX010000010">
    <property type="protein sequence ID" value="MBF6298994.1"/>
    <property type="molecule type" value="Genomic_DNA"/>
</dbReference>
<dbReference type="Pfam" id="PF00589">
    <property type="entry name" value="Phage_integrase"/>
    <property type="match status" value="1"/>
</dbReference>
<gene>
    <name evidence="7" type="ORF">IU459_15785</name>
</gene>
<dbReference type="PANTHER" id="PTHR30349:SF64">
    <property type="entry name" value="PROPHAGE INTEGRASE INTD-RELATED"/>
    <property type="match status" value="1"/>
</dbReference>
<sequence length="445" mass="49520">MDGQIQVIPLGVSIRGDIEFRGKVGAHRARVRWTDPVTKRRASRSESFATREAAEAWIEQIEQAAARGVDPKTATATLAEYGNAHWDTAMRGVEPKTLDPYRAGWRLRIVPTLGHLPVTMITTGLADRAVSAWIADGCGESTIKNTLAALGRVMDQAVRDEVIDRNRVDVGGWQRQLAKHEDELDNPRALALPDWSTLQQLSAALVAASAGRYQGWGDVVKFAACTATRIGEVSGCRIRDIDTEQWVWTLRRQTTPGPGGMRDKRTKGKRARPIPLIEEIRPLILRRINAARTRVDSDPALHSASDEDRREAFMSERLFVGPRGGRIATGVLRDATHWDDVVAQLGYEHLRRHDLRHTGLTWFADAGVPLHRLQRIAGHTDPRITQRYLHPDVKALQNDGQLLSRFLTTPNSGPQIPELLARMGPGHPRETADGPKLVPRLRVVE</sequence>
<proteinExistence type="inferred from homology"/>
<evidence type="ECO:0000259" key="5">
    <source>
        <dbReference type="PROSITE" id="PS51898"/>
    </source>
</evidence>
<keyword evidence="8" id="KW-1185">Reference proteome</keyword>
<dbReference type="InterPro" id="IPR044068">
    <property type="entry name" value="CB"/>
</dbReference>
<dbReference type="InterPro" id="IPR002104">
    <property type="entry name" value="Integrase_catalytic"/>
</dbReference>
<evidence type="ECO:0000256" key="1">
    <source>
        <dbReference type="ARBA" id="ARBA00008857"/>
    </source>
</evidence>
<reference evidence="7 8" key="1">
    <citation type="submission" date="2020-10" db="EMBL/GenBank/DDBJ databases">
        <title>Identification of Nocardia species via Next-generation sequencing and recognition of intraspecies genetic diversity.</title>
        <authorList>
            <person name="Li P."/>
            <person name="Li P."/>
            <person name="Lu B."/>
        </authorList>
    </citation>
    <scope>NUCLEOTIDE SEQUENCE [LARGE SCALE GENOMIC DNA]</scope>
    <source>
        <strain evidence="7 8">BJ06-0157</strain>
    </source>
</reference>
<evidence type="ECO:0000259" key="6">
    <source>
        <dbReference type="PROSITE" id="PS51900"/>
    </source>
</evidence>
<feature type="domain" description="Tyr recombinase" evidence="5">
    <location>
        <begin position="191"/>
        <end position="401"/>
    </location>
</feature>